<dbReference type="InterPro" id="IPR038740">
    <property type="entry name" value="BioF2-like_GNAT_dom"/>
</dbReference>
<proteinExistence type="predicted"/>
<dbReference type="AlphaFoldDB" id="A0A5C5GBR1"/>
<keyword evidence="2" id="KW-0808">Transferase</keyword>
<dbReference type="SUPFAM" id="SSF55729">
    <property type="entry name" value="Acyl-CoA N-acyltransferases (Nat)"/>
    <property type="match status" value="1"/>
</dbReference>
<dbReference type="Gene3D" id="3.40.630.30">
    <property type="match status" value="1"/>
</dbReference>
<dbReference type="RefSeq" id="WP_140192767.1">
    <property type="nucleotide sequence ID" value="NZ_CP065915.1"/>
</dbReference>
<organism evidence="2 3">
    <name type="scientific">Pelagovum pacificum</name>
    <dbReference type="NCBI Taxonomy" id="2588711"/>
    <lineage>
        <taxon>Bacteria</taxon>
        <taxon>Pseudomonadati</taxon>
        <taxon>Pseudomonadota</taxon>
        <taxon>Alphaproteobacteria</taxon>
        <taxon>Rhodobacterales</taxon>
        <taxon>Paracoccaceae</taxon>
        <taxon>Pelagovum</taxon>
    </lineage>
</organism>
<feature type="domain" description="BioF2-like acetyltransferase" evidence="1">
    <location>
        <begin position="123"/>
        <end position="220"/>
    </location>
</feature>
<dbReference type="Pfam" id="PF13480">
    <property type="entry name" value="Acetyltransf_6"/>
    <property type="match status" value="1"/>
</dbReference>
<gene>
    <name evidence="2" type="ORF">FHY64_01945</name>
</gene>
<dbReference type="InterPro" id="IPR050644">
    <property type="entry name" value="PG_Glycine_Bridge_Synth"/>
</dbReference>
<evidence type="ECO:0000313" key="2">
    <source>
        <dbReference type="EMBL" id="TNY32088.1"/>
    </source>
</evidence>
<name>A0A5C5GBR1_9RHOB</name>
<protein>
    <submittedName>
        <fullName evidence="2">GNAT family N-acetyltransferase</fullName>
    </submittedName>
</protein>
<dbReference type="EMBL" id="VFFF01000001">
    <property type="protein sequence ID" value="TNY32088.1"/>
    <property type="molecule type" value="Genomic_DNA"/>
</dbReference>
<reference evidence="2 3" key="1">
    <citation type="submission" date="2019-06" db="EMBL/GenBank/DDBJ databases">
        <title>Genome of new Rhodobacteraceae sp. SM1903.</title>
        <authorList>
            <person name="Ren X."/>
        </authorList>
    </citation>
    <scope>NUCLEOTIDE SEQUENCE [LARGE SCALE GENOMIC DNA]</scope>
    <source>
        <strain evidence="2 3">SM1903</strain>
    </source>
</reference>
<dbReference type="InterPro" id="IPR016181">
    <property type="entry name" value="Acyl_CoA_acyltransferase"/>
</dbReference>
<dbReference type="Proteomes" id="UP000314011">
    <property type="component" value="Unassembled WGS sequence"/>
</dbReference>
<keyword evidence="3" id="KW-1185">Reference proteome</keyword>
<accession>A0A5C5GBR1</accession>
<dbReference type="PANTHER" id="PTHR36174">
    <property type="entry name" value="LIPID II:GLYCINE GLYCYLTRANSFERASE"/>
    <property type="match status" value="1"/>
</dbReference>
<sequence>MAALQQHPLFAGAVRRLGGDAEIEDGVLVLRRRICGVPVSLTTRHAGPPPPVLLVNAERPDDAVSLAGAGYAQIMTPAYVAELDLSRPLSTIRAGLNAKWRNRLVVAERAGTAPTLRAFDDRDMTLLHAEARQRRARGYRALPSALIPALAAEDRDAVLSVRAAGAGMIFVRHGDTATYLLGLACPEARASEAHRLMLWSAIGHLKALGVTTLDLGTVDTETSPGLARFKIGTGATIRLLGGTWLRLPRWRRAGGRASA</sequence>
<dbReference type="OrthoDB" id="341858at2"/>
<dbReference type="PANTHER" id="PTHR36174:SF1">
    <property type="entry name" value="LIPID II:GLYCINE GLYCYLTRANSFERASE"/>
    <property type="match status" value="1"/>
</dbReference>
<evidence type="ECO:0000259" key="1">
    <source>
        <dbReference type="Pfam" id="PF13480"/>
    </source>
</evidence>
<dbReference type="GO" id="GO:0016740">
    <property type="term" value="F:transferase activity"/>
    <property type="evidence" value="ECO:0007669"/>
    <property type="project" value="UniProtKB-KW"/>
</dbReference>
<comment type="caution">
    <text evidence="2">The sequence shown here is derived from an EMBL/GenBank/DDBJ whole genome shotgun (WGS) entry which is preliminary data.</text>
</comment>
<evidence type="ECO:0000313" key="3">
    <source>
        <dbReference type="Proteomes" id="UP000314011"/>
    </source>
</evidence>